<gene>
    <name evidence="2" type="ORF">IX56_12315</name>
</gene>
<reference evidence="2 3" key="1">
    <citation type="submission" date="2014-09" db="EMBL/GenBank/DDBJ databases">
        <authorList>
            <person name="McGinnis J.M."/>
            <person name="Wolfgang W.J."/>
        </authorList>
    </citation>
    <scope>NUCLEOTIDE SEQUENCE [LARGE SCALE GENOMIC DNA]</scope>
    <source>
        <strain evidence="2 3">5503</strain>
    </source>
</reference>
<dbReference type="AlphaFoldDB" id="A0A099GFE7"/>
<dbReference type="EMBL" id="JRKQ01000070">
    <property type="protein sequence ID" value="KGJ21312.1"/>
    <property type="molecule type" value="Genomic_DNA"/>
</dbReference>
<organism evidence="2 3">
    <name type="scientific">Paracoccus sanguinis</name>
    <dbReference type="NCBI Taxonomy" id="1545044"/>
    <lineage>
        <taxon>Bacteria</taxon>
        <taxon>Pseudomonadati</taxon>
        <taxon>Pseudomonadota</taxon>
        <taxon>Alphaproteobacteria</taxon>
        <taxon>Rhodobacterales</taxon>
        <taxon>Paracoccaceae</taxon>
        <taxon>Paracoccus</taxon>
    </lineage>
</organism>
<comment type="caution">
    <text evidence="2">The sequence shown here is derived from an EMBL/GenBank/DDBJ whole genome shotgun (WGS) entry which is preliminary data.</text>
</comment>
<keyword evidence="1" id="KW-1133">Transmembrane helix</keyword>
<proteinExistence type="predicted"/>
<evidence type="ECO:0000313" key="3">
    <source>
        <dbReference type="Proteomes" id="UP000029858"/>
    </source>
</evidence>
<accession>A0A099GFE7</accession>
<keyword evidence="1" id="KW-0472">Membrane</keyword>
<evidence type="ECO:0000313" key="2">
    <source>
        <dbReference type="EMBL" id="KGJ21312.1"/>
    </source>
</evidence>
<protein>
    <submittedName>
        <fullName evidence="2">Uncharacterized protein</fullName>
    </submittedName>
</protein>
<name>A0A099GFE7_9RHOB</name>
<dbReference type="Proteomes" id="UP000029858">
    <property type="component" value="Unassembled WGS sequence"/>
</dbReference>
<dbReference type="RefSeq" id="WP_036710704.1">
    <property type="nucleotide sequence ID" value="NZ_JRKQ01000070.1"/>
</dbReference>
<reference evidence="2 3" key="2">
    <citation type="submission" date="2014-10" db="EMBL/GenBank/DDBJ databases">
        <title>Paracoccus sanguinis sp. nov., isolated from clinical specimens of New York State patients.</title>
        <authorList>
            <person name="Mingle L.A."/>
            <person name="Cole J.A."/>
            <person name="Lapierre P."/>
            <person name="Musser K.A."/>
        </authorList>
    </citation>
    <scope>NUCLEOTIDE SEQUENCE [LARGE SCALE GENOMIC DNA]</scope>
    <source>
        <strain evidence="2 3">5503</strain>
    </source>
</reference>
<sequence length="241" mass="25798">MELALASDGAAPGGMSLGATLLAPQPLAAMIAGGFLALGWVFTHALTLRRDRAQRAERVRDVQGALYAEIRVYTDTLESQRLEVYGAEVEAQIVSQPGFFPVIPTENNDRVFAAIVDEIHVLPFAVVDPVVRYYNQLSVIGAMIADLRALDLARVGPERAARMYRHYIEMKVEAIDLGSAAKLFLHTHLTGGNAAVAELVAAREKARLVETKAGLQAWVAAHGATQAVSGARSPASGRSGR</sequence>
<feature type="transmembrane region" description="Helical" evidence="1">
    <location>
        <begin position="27"/>
        <end position="48"/>
    </location>
</feature>
<keyword evidence="1" id="KW-0812">Transmembrane</keyword>
<evidence type="ECO:0000256" key="1">
    <source>
        <dbReference type="SAM" id="Phobius"/>
    </source>
</evidence>